<feature type="binding site" evidence="6">
    <location>
        <begin position="174"/>
        <end position="177"/>
    </location>
    <ligand>
        <name>spermidine</name>
        <dbReference type="ChEBI" id="CHEBI:57834"/>
    </ligand>
</feature>
<keyword evidence="4 5" id="KW-0574">Periplasm</keyword>
<dbReference type="PRINTS" id="PR00909">
    <property type="entry name" value="SPERMDNBNDNG"/>
</dbReference>
<dbReference type="Proteomes" id="UP000253769">
    <property type="component" value="Unassembled WGS sequence"/>
</dbReference>
<keyword evidence="3" id="KW-0732">Signal</keyword>
<keyword evidence="8" id="KW-1185">Reference proteome</keyword>
<protein>
    <recommendedName>
        <fullName evidence="5">Putrescine-binding periplasmic protein</fullName>
    </recommendedName>
</protein>
<dbReference type="CDD" id="cd13590">
    <property type="entry name" value="PBP2_PotD_PotF_like"/>
    <property type="match status" value="1"/>
</dbReference>
<dbReference type="RefSeq" id="WP_114693757.1">
    <property type="nucleotide sequence ID" value="NZ_QQOH01000001.1"/>
</dbReference>
<dbReference type="Pfam" id="PF13416">
    <property type="entry name" value="SBP_bac_8"/>
    <property type="match status" value="1"/>
</dbReference>
<dbReference type="OrthoDB" id="9769319at2"/>
<proteinExistence type="inferred from homology"/>
<dbReference type="InterPro" id="IPR006059">
    <property type="entry name" value="SBP"/>
</dbReference>
<comment type="similarity">
    <text evidence="5">Belongs to the bacterial solute-binding protein PotD/PotF family.</text>
</comment>
<dbReference type="PANTHER" id="PTHR30222:SF17">
    <property type="entry name" value="SPERMIDINE_PUTRESCINE-BINDING PERIPLASMIC PROTEIN"/>
    <property type="match status" value="1"/>
</dbReference>
<evidence type="ECO:0000256" key="3">
    <source>
        <dbReference type="ARBA" id="ARBA00022729"/>
    </source>
</evidence>
<sequence length="355" mass="39814">MPRSNPRGVRIIAGLLLLTLCLTLQLGTADVAARQLVILNWPDYLAPSVISRFEKEFNAEVVEVHFDSDEHRTQALLKKSKGYDLILVSNSDLAAYARKGWISRYDPQQIPNLKHLDPKWQQAFPSSVGYGVPYFWGSVGILYRGDLVDQPITQWRQLFKPSANLAGRINMIHDGRELISIGLKSLGYSINSTDPAQLAQVEQLLLEQVPMVKSYRYLSLKPDSAIIRGDIHAAVVYNGDALMLQRYSDDLIYTLPDEGSYLWVDYFSIGAQASNTELAHQFINFINRPEIAAEQANHVHYASPNRAALKLLPPEYLSNPTIFPTSVPLENSEFLQPISAESLRQRNAIGAKILP</sequence>
<dbReference type="PANTHER" id="PTHR30222">
    <property type="entry name" value="SPERMIDINE/PUTRESCINE-BINDING PERIPLASMIC PROTEIN"/>
    <property type="match status" value="1"/>
</dbReference>
<dbReference type="SUPFAM" id="SSF53850">
    <property type="entry name" value="Periplasmic binding protein-like II"/>
    <property type="match status" value="1"/>
</dbReference>
<reference evidence="7 8" key="1">
    <citation type="submission" date="2018-07" db="EMBL/GenBank/DDBJ databases">
        <title>Motiliproteus coralliicola sp. nov., a bacterium isolated from Coral.</title>
        <authorList>
            <person name="Wang G."/>
        </authorList>
    </citation>
    <scope>NUCLEOTIDE SEQUENCE [LARGE SCALE GENOMIC DNA]</scope>
    <source>
        <strain evidence="7 8">C34</strain>
    </source>
</reference>
<name>A0A369WR49_9GAMM</name>
<evidence type="ECO:0000256" key="2">
    <source>
        <dbReference type="ARBA" id="ARBA00022448"/>
    </source>
</evidence>
<keyword evidence="2 5" id="KW-0813">Transport</keyword>
<dbReference type="GO" id="GO:0015846">
    <property type="term" value="P:polyamine transport"/>
    <property type="evidence" value="ECO:0007669"/>
    <property type="project" value="InterPro"/>
</dbReference>
<gene>
    <name evidence="7" type="ORF">DV711_00820</name>
</gene>
<evidence type="ECO:0000313" key="7">
    <source>
        <dbReference type="EMBL" id="RDE24172.1"/>
    </source>
</evidence>
<comment type="subcellular location">
    <subcellularLocation>
        <location evidence="1 5">Periplasm</location>
    </subcellularLocation>
</comment>
<organism evidence="7 8">
    <name type="scientific">Motiliproteus coralliicola</name>
    <dbReference type="NCBI Taxonomy" id="2283196"/>
    <lineage>
        <taxon>Bacteria</taxon>
        <taxon>Pseudomonadati</taxon>
        <taxon>Pseudomonadota</taxon>
        <taxon>Gammaproteobacteria</taxon>
        <taxon>Oceanospirillales</taxon>
        <taxon>Oceanospirillaceae</taxon>
        <taxon>Motiliproteus</taxon>
    </lineage>
</organism>
<dbReference type="InterPro" id="IPR001188">
    <property type="entry name" value="Sperm_putr-bd"/>
</dbReference>
<dbReference type="PIRSF" id="PIRSF019574">
    <property type="entry name" value="Periplasmic_polyamine_BP"/>
    <property type="match status" value="1"/>
</dbReference>
<dbReference type="EMBL" id="QQOH01000001">
    <property type="protein sequence ID" value="RDE24172.1"/>
    <property type="molecule type" value="Genomic_DNA"/>
</dbReference>
<accession>A0A369WR49</accession>
<evidence type="ECO:0000256" key="4">
    <source>
        <dbReference type="ARBA" id="ARBA00022764"/>
    </source>
</evidence>
<evidence type="ECO:0000313" key="8">
    <source>
        <dbReference type="Proteomes" id="UP000253769"/>
    </source>
</evidence>
<dbReference type="GO" id="GO:0019808">
    <property type="term" value="F:polyamine binding"/>
    <property type="evidence" value="ECO:0007669"/>
    <property type="project" value="InterPro"/>
</dbReference>
<evidence type="ECO:0000256" key="6">
    <source>
        <dbReference type="PIRSR" id="PIRSR019574-1"/>
    </source>
</evidence>
<dbReference type="Gene3D" id="3.40.190.10">
    <property type="entry name" value="Periplasmic binding protein-like II"/>
    <property type="match status" value="2"/>
</dbReference>
<comment type="caution">
    <text evidence="7">The sequence shown here is derived from an EMBL/GenBank/DDBJ whole genome shotgun (WGS) entry which is preliminary data.</text>
</comment>
<dbReference type="AlphaFoldDB" id="A0A369WR49"/>
<evidence type="ECO:0000256" key="1">
    <source>
        <dbReference type="ARBA" id="ARBA00004418"/>
    </source>
</evidence>
<evidence type="ECO:0000256" key="5">
    <source>
        <dbReference type="PIRNR" id="PIRNR019574"/>
    </source>
</evidence>
<comment type="function">
    <text evidence="5">Required for the activity of the bacterial periplasmic transport system of putrescine.</text>
</comment>
<dbReference type="GO" id="GO:0042597">
    <property type="term" value="C:periplasmic space"/>
    <property type="evidence" value="ECO:0007669"/>
    <property type="project" value="UniProtKB-SubCell"/>
</dbReference>